<keyword evidence="1 2" id="KW-0732">Signal</keyword>
<dbReference type="InterPro" id="IPR022565">
    <property type="entry name" value="DUF2608"/>
</dbReference>
<dbReference type="SUPFAM" id="SSF56784">
    <property type="entry name" value="HAD-like"/>
    <property type="match status" value="1"/>
</dbReference>
<dbReference type="EMBL" id="JBHRTS010000003">
    <property type="protein sequence ID" value="MFC3193787.1"/>
    <property type="molecule type" value="Genomic_DNA"/>
</dbReference>
<organism evidence="3 4">
    <name type="scientific">Marinicella sediminis</name>
    <dbReference type="NCBI Taxonomy" id="1792834"/>
    <lineage>
        <taxon>Bacteria</taxon>
        <taxon>Pseudomonadati</taxon>
        <taxon>Pseudomonadota</taxon>
        <taxon>Gammaproteobacteria</taxon>
        <taxon>Lysobacterales</taxon>
        <taxon>Marinicellaceae</taxon>
        <taxon>Marinicella</taxon>
    </lineage>
</organism>
<evidence type="ECO:0000256" key="1">
    <source>
        <dbReference type="ARBA" id="ARBA00022729"/>
    </source>
</evidence>
<dbReference type="RefSeq" id="WP_077411413.1">
    <property type="nucleotide sequence ID" value="NZ_JBHRTS010000003.1"/>
</dbReference>
<feature type="chain" id="PRO_5046830811" evidence="2">
    <location>
        <begin position="22"/>
        <end position="298"/>
    </location>
</feature>
<dbReference type="InterPro" id="IPR036412">
    <property type="entry name" value="HAD-like_sf"/>
</dbReference>
<reference evidence="4" key="1">
    <citation type="journal article" date="2019" name="Int. J. Syst. Evol. Microbiol.">
        <title>The Global Catalogue of Microorganisms (GCM) 10K type strain sequencing project: providing services to taxonomists for standard genome sequencing and annotation.</title>
        <authorList>
            <consortium name="The Broad Institute Genomics Platform"/>
            <consortium name="The Broad Institute Genome Sequencing Center for Infectious Disease"/>
            <person name="Wu L."/>
            <person name="Ma J."/>
        </authorList>
    </citation>
    <scope>NUCLEOTIDE SEQUENCE [LARGE SCALE GENOMIC DNA]</scope>
    <source>
        <strain evidence="4">KCTC 42953</strain>
    </source>
</reference>
<keyword evidence="4" id="KW-1185">Reference proteome</keyword>
<feature type="signal peptide" evidence="2">
    <location>
        <begin position="1"/>
        <end position="21"/>
    </location>
</feature>
<dbReference type="Gene3D" id="3.40.50.1000">
    <property type="entry name" value="HAD superfamily/HAD-like"/>
    <property type="match status" value="1"/>
</dbReference>
<dbReference type="InterPro" id="IPR023214">
    <property type="entry name" value="HAD_sf"/>
</dbReference>
<name>A0ABV7J9E6_9GAMM</name>
<accession>A0ABV7J9E6</accession>
<evidence type="ECO:0000256" key="2">
    <source>
        <dbReference type="SAM" id="SignalP"/>
    </source>
</evidence>
<proteinExistence type="predicted"/>
<sequence length="298" mass="33316">MKKTLLPFSSLLLILVLTACSQPQKPTNTPVIHQNALSFVQVDEKVSELTSQYGAEQVLVILDIDNTLLTSHIDLGGDVWYQWQTEQLPIKPTADQKVKCLFQDAIGLLYELGPMDLTEHNVPALITQWQQQNSTVFALTSRSPDYRAATQRELTVHQIDFSGHDLTGPDGKTLVLDGSLGRPYSYIDGIMMTTGMNKGDMLQHMLGITGQDYSAVVFVDDSEKNIINMANAFPSSHLDMHLFHYTRIEHQRIASQGQVLTQAEADQMATQWLQINEVLNDIYPERKQRQATGCVAGD</sequence>
<evidence type="ECO:0000313" key="3">
    <source>
        <dbReference type="EMBL" id="MFC3193787.1"/>
    </source>
</evidence>
<dbReference type="Pfam" id="PF11019">
    <property type="entry name" value="DUF2608"/>
    <property type="match status" value="1"/>
</dbReference>
<gene>
    <name evidence="3" type="ORF">ACFODZ_06000</name>
</gene>
<comment type="caution">
    <text evidence="3">The sequence shown here is derived from an EMBL/GenBank/DDBJ whole genome shotgun (WGS) entry which is preliminary data.</text>
</comment>
<dbReference type="PROSITE" id="PS51257">
    <property type="entry name" value="PROKAR_LIPOPROTEIN"/>
    <property type="match status" value="1"/>
</dbReference>
<protein>
    <submittedName>
        <fullName evidence="3">DUF2608 domain-containing protein</fullName>
    </submittedName>
</protein>
<evidence type="ECO:0000313" key="4">
    <source>
        <dbReference type="Proteomes" id="UP001595533"/>
    </source>
</evidence>
<dbReference type="Proteomes" id="UP001595533">
    <property type="component" value="Unassembled WGS sequence"/>
</dbReference>